<keyword evidence="6" id="KW-0396">Initiation factor</keyword>
<organism evidence="6 7">
    <name type="scientific">Chelydra serpentina</name>
    <name type="common">Snapping turtle</name>
    <name type="synonym">Testudo serpentina</name>
    <dbReference type="NCBI Taxonomy" id="8475"/>
    <lineage>
        <taxon>Eukaryota</taxon>
        <taxon>Metazoa</taxon>
        <taxon>Chordata</taxon>
        <taxon>Craniata</taxon>
        <taxon>Vertebrata</taxon>
        <taxon>Euteleostomi</taxon>
        <taxon>Archelosauria</taxon>
        <taxon>Testudinata</taxon>
        <taxon>Testudines</taxon>
        <taxon>Cryptodira</taxon>
        <taxon>Durocryptodira</taxon>
        <taxon>Americhelydia</taxon>
        <taxon>Chelydroidea</taxon>
        <taxon>Chelydridae</taxon>
        <taxon>Chelydra</taxon>
    </lineage>
</organism>
<gene>
    <name evidence="6" type="ORF">G0U57_017899</name>
</gene>
<dbReference type="GO" id="GO:0005524">
    <property type="term" value="F:ATP binding"/>
    <property type="evidence" value="ECO:0007669"/>
    <property type="project" value="UniProtKB-KW"/>
</dbReference>
<dbReference type="GO" id="GO:0003743">
    <property type="term" value="F:translation initiation factor activity"/>
    <property type="evidence" value="ECO:0007669"/>
    <property type="project" value="UniProtKB-KW"/>
</dbReference>
<sequence>PLNIFISSEDKIKIGDFGLVTSMRDDLRTTEKGTRSYMSPEQAGDKYGPEVDIFALGLILFEILWIFSTGTEKIKEWSKIRECVLPQEFCKKFPAEKHIIEQLLSKDVAKRPSASRVLELLKLVAKKNPDTKNAHTC</sequence>
<dbReference type="Pfam" id="PF00069">
    <property type="entry name" value="Pkinase"/>
    <property type="match status" value="1"/>
</dbReference>
<keyword evidence="7" id="KW-1185">Reference proteome</keyword>
<dbReference type="PANTHER" id="PTHR11042:SF163">
    <property type="entry name" value="INTERFERON-INDUCED, DOUBLE-STRANDED RNA-ACTIVATED PROTEIN KINASE"/>
    <property type="match status" value="1"/>
</dbReference>
<evidence type="ECO:0000256" key="4">
    <source>
        <dbReference type="ARBA" id="ARBA00022840"/>
    </source>
</evidence>
<evidence type="ECO:0000313" key="6">
    <source>
        <dbReference type="EMBL" id="KAG6934100.1"/>
    </source>
</evidence>
<keyword evidence="3 6" id="KW-0418">Kinase</keyword>
<dbReference type="GO" id="GO:0004694">
    <property type="term" value="F:eukaryotic translation initiation factor 2alpha kinase activity"/>
    <property type="evidence" value="ECO:0007669"/>
    <property type="project" value="TreeGrafter"/>
</dbReference>
<evidence type="ECO:0000313" key="7">
    <source>
        <dbReference type="Proteomes" id="UP000765507"/>
    </source>
</evidence>
<evidence type="ECO:0000256" key="1">
    <source>
        <dbReference type="ARBA" id="ARBA00022679"/>
    </source>
</evidence>
<dbReference type="Proteomes" id="UP000765507">
    <property type="component" value="Unassembled WGS sequence"/>
</dbReference>
<feature type="domain" description="Protein kinase" evidence="5">
    <location>
        <begin position="1"/>
        <end position="124"/>
    </location>
</feature>
<dbReference type="SUPFAM" id="SSF56112">
    <property type="entry name" value="Protein kinase-like (PK-like)"/>
    <property type="match status" value="1"/>
</dbReference>
<keyword evidence="6" id="KW-0648">Protein biosynthesis</keyword>
<keyword evidence="2" id="KW-0547">Nucleotide-binding</keyword>
<dbReference type="GO" id="GO:0005737">
    <property type="term" value="C:cytoplasm"/>
    <property type="evidence" value="ECO:0007669"/>
    <property type="project" value="TreeGrafter"/>
</dbReference>
<dbReference type="InterPro" id="IPR050339">
    <property type="entry name" value="CC_SR_Kinase"/>
</dbReference>
<evidence type="ECO:0000259" key="5">
    <source>
        <dbReference type="PROSITE" id="PS50011"/>
    </source>
</evidence>
<feature type="non-terminal residue" evidence="6">
    <location>
        <position position="1"/>
    </location>
</feature>
<protein>
    <submittedName>
        <fullName evidence="6">Eukaryotic translation initiation factor 2 alpha kinase 2</fullName>
    </submittedName>
</protein>
<dbReference type="Gene3D" id="1.10.510.10">
    <property type="entry name" value="Transferase(Phosphotransferase) domain 1"/>
    <property type="match status" value="1"/>
</dbReference>
<evidence type="ECO:0000256" key="3">
    <source>
        <dbReference type="ARBA" id="ARBA00022777"/>
    </source>
</evidence>
<name>A0A8T1SZR2_CHESE</name>
<dbReference type="InterPro" id="IPR011009">
    <property type="entry name" value="Kinase-like_dom_sf"/>
</dbReference>
<dbReference type="InterPro" id="IPR000719">
    <property type="entry name" value="Prot_kinase_dom"/>
</dbReference>
<reference evidence="6 7" key="1">
    <citation type="journal article" date="2020" name="G3 (Bethesda)">
        <title>Draft Genome of the Common Snapping Turtle, Chelydra serpentina, a Model for Phenotypic Plasticity in Reptiles.</title>
        <authorList>
            <person name="Das D."/>
            <person name="Singh S.K."/>
            <person name="Bierstedt J."/>
            <person name="Erickson A."/>
            <person name="Galli G.L.J."/>
            <person name="Crossley D.A. 2nd"/>
            <person name="Rhen T."/>
        </authorList>
    </citation>
    <scope>NUCLEOTIDE SEQUENCE [LARGE SCALE GENOMIC DNA]</scope>
    <source>
        <strain evidence="6">KW</strain>
    </source>
</reference>
<dbReference type="EMBL" id="JAHGAV010000062">
    <property type="protein sequence ID" value="KAG6934100.1"/>
    <property type="molecule type" value="Genomic_DNA"/>
</dbReference>
<keyword evidence="1" id="KW-0808">Transferase</keyword>
<keyword evidence="4" id="KW-0067">ATP-binding</keyword>
<dbReference type="PROSITE" id="PS50011">
    <property type="entry name" value="PROTEIN_KINASE_DOM"/>
    <property type="match status" value="1"/>
</dbReference>
<accession>A0A8T1SZR2</accession>
<proteinExistence type="predicted"/>
<comment type="caution">
    <text evidence="6">The sequence shown here is derived from an EMBL/GenBank/DDBJ whole genome shotgun (WGS) entry which is preliminary data.</text>
</comment>
<dbReference type="OrthoDB" id="341578at2759"/>
<dbReference type="GO" id="GO:0005634">
    <property type="term" value="C:nucleus"/>
    <property type="evidence" value="ECO:0007669"/>
    <property type="project" value="TreeGrafter"/>
</dbReference>
<dbReference type="AlphaFoldDB" id="A0A8T1SZR2"/>
<evidence type="ECO:0000256" key="2">
    <source>
        <dbReference type="ARBA" id="ARBA00022741"/>
    </source>
</evidence>
<dbReference type="PANTHER" id="PTHR11042">
    <property type="entry name" value="EUKARYOTIC TRANSLATION INITIATION FACTOR 2-ALPHA KINASE EIF2-ALPHA KINASE -RELATED"/>
    <property type="match status" value="1"/>
</dbReference>